<sequence length="199" mass="22636">MRDAADRCKVLPLIDLLVHFILRFLCAVRLEQLSIKDFLKPIHRFTVDKVNDAQRCPFHDRAVRRVGLGVDEIQILFLLDFAQLLLHALHGQLILLQQPLVLVRDIAKLAHLVAILGCDLLFVVVQVAQAGPLEPQVHPLQHQRIWRWIALVRRAPHHAPQAVHEQGHMLVQPVHEHRQRGLVDLGKPDHTEQPAGGLP</sequence>
<protein>
    <submittedName>
        <fullName evidence="1">Putative secreted protein</fullName>
    </submittedName>
</protein>
<evidence type="ECO:0000313" key="1">
    <source>
        <dbReference type="EMBL" id="MBW73291.1"/>
    </source>
</evidence>
<proteinExistence type="predicted"/>
<dbReference type="EMBL" id="GGFL01009113">
    <property type="protein sequence ID" value="MBW73291.1"/>
    <property type="molecule type" value="Transcribed_RNA"/>
</dbReference>
<organism evidence="1">
    <name type="scientific">Anopheles darlingi</name>
    <name type="common">Mosquito</name>
    <dbReference type="NCBI Taxonomy" id="43151"/>
    <lineage>
        <taxon>Eukaryota</taxon>
        <taxon>Metazoa</taxon>
        <taxon>Ecdysozoa</taxon>
        <taxon>Arthropoda</taxon>
        <taxon>Hexapoda</taxon>
        <taxon>Insecta</taxon>
        <taxon>Pterygota</taxon>
        <taxon>Neoptera</taxon>
        <taxon>Endopterygota</taxon>
        <taxon>Diptera</taxon>
        <taxon>Nematocera</taxon>
        <taxon>Culicoidea</taxon>
        <taxon>Culicidae</taxon>
        <taxon>Anophelinae</taxon>
        <taxon>Anopheles</taxon>
    </lineage>
</organism>
<dbReference type="AlphaFoldDB" id="A0A2M4D712"/>
<reference evidence="1" key="1">
    <citation type="submission" date="2018-01" db="EMBL/GenBank/DDBJ databases">
        <title>An insight into the sialome of Amazonian anophelines.</title>
        <authorList>
            <person name="Ribeiro J.M."/>
            <person name="Scarpassa V."/>
            <person name="Calvo E."/>
        </authorList>
    </citation>
    <scope>NUCLEOTIDE SEQUENCE</scope>
</reference>
<name>A0A2M4D712_ANODA</name>
<accession>A0A2M4D712</accession>